<organism evidence="2 3">
    <name type="scientific">Ectocarpus siliculosus</name>
    <name type="common">Brown alga</name>
    <name type="synonym">Conferva siliculosa</name>
    <dbReference type="NCBI Taxonomy" id="2880"/>
    <lineage>
        <taxon>Eukaryota</taxon>
        <taxon>Sar</taxon>
        <taxon>Stramenopiles</taxon>
        <taxon>Ochrophyta</taxon>
        <taxon>PX clade</taxon>
        <taxon>Phaeophyceae</taxon>
        <taxon>Ectocarpales</taxon>
        <taxon>Ectocarpaceae</taxon>
        <taxon>Ectocarpus</taxon>
    </lineage>
</organism>
<feature type="compositionally biased region" description="Low complexity" evidence="1">
    <location>
        <begin position="118"/>
        <end position="131"/>
    </location>
</feature>
<accession>D7FR25</accession>
<dbReference type="EMBL" id="FN648387">
    <property type="protein sequence ID" value="CBJ26092.1"/>
    <property type="molecule type" value="Genomic_DNA"/>
</dbReference>
<dbReference type="Proteomes" id="UP000002630">
    <property type="component" value="Linkage Group LG14"/>
</dbReference>
<feature type="region of interest" description="Disordered" evidence="1">
    <location>
        <begin position="103"/>
        <end position="139"/>
    </location>
</feature>
<name>D7FR25_ECTSI</name>
<reference evidence="2 3" key="1">
    <citation type="journal article" date="2010" name="Nature">
        <title>The Ectocarpus genome and the independent evolution of multicellularity in brown algae.</title>
        <authorList>
            <person name="Cock J.M."/>
            <person name="Sterck L."/>
            <person name="Rouze P."/>
            <person name="Scornet D."/>
            <person name="Allen A.E."/>
            <person name="Amoutzias G."/>
            <person name="Anthouard V."/>
            <person name="Artiguenave F."/>
            <person name="Aury J.M."/>
            <person name="Badger J.H."/>
            <person name="Beszteri B."/>
            <person name="Billiau K."/>
            <person name="Bonnet E."/>
            <person name="Bothwell J.H."/>
            <person name="Bowler C."/>
            <person name="Boyen C."/>
            <person name="Brownlee C."/>
            <person name="Carrano C.J."/>
            <person name="Charrier B."/>
            <person name="Cho G.Y."/>
            <person name="Coelho S.M."/>
            <person name="Collen J."/>
            <person name="Corre E."/>
            <person name="Da Silva C."/>
            <person name="Delage L."/>
            <person name="Delaroque N."/>
            <person name="Dittami S.M."/>
            <person name="Doulbeau S."/>
            <person name="Elias M."/>
            <person name="Farnham G."/>
            <person name="Gachon C.M."/>
            <person name="Gschloessl B."/>
            <person name="Heesch S."/>
            <person name="Jabbari K."/>
            <person name="Jubin C."/>
            <person name="Kawai H."/>
            <person name="Kimura K."/>
            <person name="Kloareg B."/>
            <person name="Kupper F.C."/>
            <person name="Lang D."/>
            <person name="Le Bail A."/>
            <person name="Leblanc C."/>
            <person name="Lerouge P."/>
            <person name="Lohr M."/>
            <person name="Lopez P.J."/>
            <person name="Martens C."/>
            <person name="Maumus F."/>
            <person name="Michel G."/>
            <person name="Miranda-Saavedra D."/>
            <person name="Morales J."/>
            <person name="Moreau H."/>
            <person name="Motomura T."/>
            <person name="Nagasato C."/>
            <person name="Napoli C.A."/>
            <person name="Nelson D.R."/>
            <person name="Nyvall-Collen P."/>
            <person name="Peters A.F."/>
            <person name="Pommier C."/>
            <person name="Potin P."/>
            <person name="Poulain J."/>
            <person name="Quesneville H."/>
            <person name="Read B."/>
            <person name="Rensing S.A."/>
            <person name="Ritter A."/>
            <person name="Rousvoal S."/>
            <person name="Samanta M."/>
            <person name="Samson G."/>
            <person name="Schroeder D.C."/>
            <person name="Segurens B."/>
            <person name="Strittmatter M."/>
            <person name="Tonon T."/>
            <person name="Tregear J.W."/>
            <person name="Valentin K."/>
            <person name="von Dassow P."/>
            <person name="Yamagishi T."/>
            <person name="Van de Peer Y."/>
            <person name="Wincker P."/>
        </authorList>
    </citation>
    <scope>NUCLEOTIDE SEQUENCE [LARGE SCALE GENOMIC DNA]</scope>
    <source>
        <strain evidence="3">Ec32 / CCAP1310/4</strain>
    </source>
</reference>
<proteinExistence type="predicted"/>
<evidence type="ECO:0000313" key="3">
    <source>
        <dbReference type="Proteomes" id="UP000002630"/>
    </source>
</evidence>
<dbReference type="AlphaFoldDB" id="D7FR25"/>
<sequence>MSGGHAVWRPFKVNGDFTRCTVCRQRFSDEERVQANPPTPEQPGWKNIRCYPGCAQAAKSRVPSKGKVPPRPIIFGNQFATTRCCLCNNRIAVGARMKATKIGHTWHDKKHHPSCTQAPSSRPSGASASDSGLGGSGGG</sequence>
<protein>
    <submittedName>
        <fullName evidence="2">Uncharacterized protein</fullName>
    </submittedName>
</protein>
<gene>
    <name evidence="2" type="ORF">Esi_0021_0009</name>
</gene>
<evidence type="ECO:0000313" key="2">
    <source>
        <dbReference type="EMBL" id="CBJ26092.1"/>
    </source>
</evidence>
<evidence type="ECO:0000256" key="1">
    <source>
        <dbReference type="SAM" id="MobiDB-lite"/>
    </source>
</evidence>
<keyword evidence="3" id="KW-1185">Reference proteome</keyword>